<dbReference type="AlphaFoldDB" id="A0A0E9U712"/>
<organism evidence="1">
    <name type="scientific">Anguilla anguilla</name>
    <name type="common">European freshwater eel</name>
    <name type="synonym">Muraena anguilla</name>
    <dbReference type="NCBI Taxonomy" id="7936"/>
    <lineage>
        <taxon>Eukaryota</taxon>
        <taxon>Metazoa</taxon>
        <taxon>Chordata</taxon>
        <taxon>Craniata</taxon>
        <taxon>Vertebrata</taxon>
        <taxon>Euteleostomi</taxon>
        <taxon>Actinopterygii</taxon>
        <taxon>Neopterygii</taxon>
        <taxon>Teleostei</taxon>
        <taxon>Anguilliformes</taxon>
        <taxon>Anguillidae</taxon>
        <taxon>Anguilla</taxon>
    </lineage>
</organism>
<protein>
    <submittedName>
        <fullName evidence="1">Uncharacterized protein</fullName>
    </submittedName>
</protein>
<accession>A0A0E9U712</accession>
<reference evidence="1" key="1">
    <citation type="submission" date="2014-11" db="EMBL/GenBank/DDBJ databases">
        <authorList>
            <person name="Amaro Gonzalez C."/>
        </authorList>
    </citation>
    <scope>NUCLEOTIDE SEQUENCE</scope>
</reference>
<name>A0A0E9U712_ANGAN</name>
<dbReference type="EMBL" id="GBXM01047637">
    <property type="protein sequence ID" value="JAH60940.1"/>
    <property type="molecule type" value="Transcribed_RNA"/>
</dbReference>
<sequence length="47" mass="5710">MITTYSKANQQFLWIICCLVCHCKNPTSRKNAYFAFMVHLFFFFFTF</sequence>
<reference evidence="1" key="2">
    <citation type="journal article" date="2015" name="Fish Shellfish Immunol.">
        <title>Early steps in the European eel (Anguilla anguilla)-Vibrio vulnificus interaction in the gills: Role of the RtxA13 toxin.</title>
        <authorList>
            <person name="Callol A."/>
            <person name="Pajuelo D."/>
            <person name="Ebbesson L."/>
            <person name="Teles M."/>
            <person name="MacKenzie S."/>
            <person name="Amaro C."/>
        </authorList>
    </citation>
    <scope>NUCLEOTIDE SEQUENCE</scope>
</reference>
<evidence type="ECO:0000313" key="1">
    <source>
        <dbReference type="EMBL" id="JAH60940.1"/>
    </source>
</evidence>
<proteinExistence type="predicted"/>